<evidence type="ECO:0000256" key="2">
    <source>
        <dbReference type="ARBA" id="ARBA00007613"/>
    </source>
</evidence>
<organism evidence="9 10">
    <name type="scientific">Aestuariivirga litoralis</name>
    <dbReference type="NCBI Taxonomy" id="2650924"/>
    <lineage>
        <taxon>Bacteria</taxon>
        <taxon>Pseudomonadati</taxon>
        <taxon>Pseudomonadota</taxon>
        <taxon>Alphaproteobacteria</taxon>
        <taxon>Hyphomicrobiales</taxon>
        <taxon>Aestuariivirgaceae</taxon>
        <taxon>Aestuariivirga</taxon>
    </lineage>
</organism>
<evidence type="ECO:0000313" key="10">
    <source>
        <dbReference type="Proteomes" id="UP000248795"/>
    </source>
</evidence>
<evidence type="ECO:0000256" key="5">
    <source>
        <dbReference type="ARBA" id="ARBA00022692"/>
    </source>
</evidence>
<dbReference type="Proteomes" id="UP000248795">
    <property type="component" value="Unassembled WGS sequence"/>
</dbReference>
<dbReference type="PANTHER" id="PTHR30026">
    <property type="entry name" value="OUTER MEMBRANE PROTEIN TOLC"/>
    <property type="match status" value="1"/>
</dbReference>
<proteinExistence type="inferred from homology"/>
<comment type="similarity">
    <text evidence="2">Belongs to the outer membrane factor (OMF) (TC 1.B.17) family.</text>
</comment>
<dbReference type="InterPro" id="IPR010130">
    <property type="entry name" value="T1SS_OMP_TolC"/>
</dbReference>
<dbReference type="SUPFAM" id="SSF56954">
    <property type="entry name" value="Outer membrane efflux proteins (OEP)"/>
    <property type="match status" value="1"/>
</dbReference>
<accession>A0A2W2BKS7</accession>
<dbReference type="GO" id="GO:1990281">
    <property type="term" value="C:efflux pump complex"/>
    <property type="evidence" value="ECO:0007669"/>
    <property type="project" value="TreeGrafter"/>
</dbReference>
<dbReference type="GO" id="GO:0009279">
    <property type="term" value="C:cell outer membrane"/>
    <property type="evidence" value="ECO:0007669"/>
    <property type="project" value="UniProtKB-SubCell"/>
</dbReference>
<dbReference type="Gene3D" id="1.20.1600.10">
    <property type="entry name" value="Outer membrane efflux proteins (OEP)"/>
    <property type="match status" value="1"/>
</dbReference>
<dbReference type="InterPro" id="IPR003423">
    <property type="entry name" value="OMP_efflux"/>
</dbReference>
<gene>
    <name evidence="9" type="ORF">DK847_10180</name>
</gene>
<evidence type="ECO:0000313" key="9">
    <source>
        <dbReference type="EMBL" id="PZF76829.1"/>
    </source>
</evidence>
<keyword evidence="4" id="KW-1134">Transmembrane beta strand</keyword>
<keyword evidence="10" id="KW-1185">Reference proteome</keyword>
<dbReference type="GO" id="GO:0015562">
    <property type="term" value="F:efflux transmembrane transporter activity"/>
    <property type="evidence" value="ECO:0007669"/>
    <property type="project" value="InterPro"/>
</dbReference>
<feature type="chain" id="PRO_5016108216" description="Channel protein TolC" evidence="8">
    <location>
        <begin position="29"/>
        <end position="467"/>
    </location>
</feature>
<comment type="caution">
    <text evidence="9">The sequence shown here is derived from an EMBL/GenBank/DDBJ whole genome shotgun (WGS) entry which is preliminary data.</text>
</comment>
<dbReference type="RefSeq" id="WP_111198329.1">
    <property type="nucleotide sequence ID" value="NZ_QKVK01000004.1"/>
</dbReference>
<dbReference type="AlphaFoldDB" id="A0A2W2BKS7"/>
<name>A0A2W2BKS7_9HYPH</name>
<evidence type="ECO:0000256" key="6">
    <source>
        <dbReference type="ARBA" id="ARBA00023136"/>
    </source>
</evidence>
<feature type="signal peptide" evidence="8">
    <location>
        <begin position="1"/>
        <end position="28"/>
    </location>
</feature>
<sequence>MTRNRLRAFLSGVAISAAVAMLGAPANADTLFGAMEKAYVTNPTLNAARAGQRATDELVPQALSGWRPTVGVQAEVDRTRTSAQDVLIPTTGDIDSLAVNNATGGSVSIQLAQPLFRGFGTVNSTKAAEARVDAGKQNLLGTEQQVLFDVVQAYMDVYAGRQFVMLRRQDVAALQAQVKAARDRFAVGEITRTDVAQAQARLAEAQTFLVNSQTELARAVASYVQLIGNEPGKLSYPKVVNVPKSLKSALDTAGEINPQLLAQAFVESARNSDIKVAFSNLLPSADLVVSGSAANDDFSISRNETSVAQLSAQLSIPLYEGGLVYSQVRQAKQLASQSRIQVIEVARAVRQAVASSWNAYVGLAQIIKNTRTQVSAAQLALQGVQAEYQAGTRTTLDVLDAQRDLVQAQVLQVTAERNRVVTGYQLLAAIGHLTAEEVGLKVPIYDPDANYQRVRNKWIGTDVKTVE</sequence>
<evidence type="ECO:0000256" key="3">
    <source>
        <dbReference type="ARBA" id="ARBA00022448"/>
    </source>
</evidence>
<dbReference type="InterPro" id="IPR051906">
    <property type="entry name" value="TolC-like"/>
</dbReference>
<dbReference type="GO" id="GO:0015288">
    <property type="term" value="F:porin activity"/>
    <property type="evidence" value="ECO:0007669"/>
    <property type="project" value="TreeGrafter"/>
</dbReference>
<reference evidence="10" key="1">
    <citation type="submission" date="2018-06" db="EMBL/GenBank/DDBJ databases">
        <title>Aestuariibacter litoralis strain KCTC 52945T.</title>
        <authorList>
            <person name="Li X."/>
            <person name="Salam N."/>
            <person name="Li J.-L."/>
            <person name="Chen Y.-M."/>
            <person name="Yang Z.-W."/>
            <person name="Zhang L.-Y."/>
            <person name="Han M.-X."/>
            <person name="Xiao M."/>
            <person name="Li W.-J."/>
        </authorList>
    </citation>
    <scope>NUCLEOTIDE SEQUENCE [LARGE SCALE GENOMIC DNA]</scope>
    <source>
        <strain evidence="10">KCTC 52945</strain>
    </source>
</reference>
<evidence type="ECO:0000256" key="4">
    <source>
        <dbReference type="ARBA" id="ARBA00022452"/>
    </source>
</evidence>
<comment type="subcellular location">
    <subcellularLocation>
        <location evidence="1">Cell outer membrane</location>
    </subcellularLocation>
</comment>
<evidence type="ECO:0000256" key="7">
    <source>
        <dbReference type="ARBA" id="ARBA00023237"/>
    </source>
</evidence>
<keyword evidence="7" id="KW-0998">Cell outer membrane</keyword>
<dbReference type="Pfam" id="PF02321">
    <property type="entry name" value="OEP"/>
    <property type="match status" value="2"/>
</dbReference>
<evidence type="ECO:0000256" key="8">
    <source>
        <dbReference type="SAM" id="SignalP"/>
    </source>
</evidence>
<keyword evidence="5" id="KW-0812">Transmembrane</keyword>
<evidence type="ECO:0000256" key="1">
    <source>
        <dbReference type="ARBA" id="ARBA00004442"/>
    </source>
</evidence>
<protein>
    <recommendedName>
        <fullName evidence="11">Channel protein TolC</fullName>
    </recommendedName>
</protein>
<keyword evidence="8" id="KW-0732">Signal</keyword>
<keyword evidence="3" id="KW-0813">Transport</keyword>
<dbReference type="EMBL" id="QKVK01000004">
    <property type="protein sequence ID" value="PZF76829.1"/>
    <property type="molecule type" value="Genomic_DNA"/>
</dbReference>
<dbReference type="PANTHER" id="PTHR30026:SF22">
    <property type="entry name" value="OUTER MEMBRANE EFFLUX PROTEIN"/>
    <property type="match status" value="1"/>
</dbReference>
<dbReference type="NCBIfam" id="TIGR01844">
    <property type="entry name" value="type_I_sec_TolC"/>
    <property type="match status" value="1"/>
</dbReference>
<evidence type="ECO:0008006" key="11">
    <source>
        <dbReference type="Google" id="ProtNLM"/>
    </source>
</evidence>
<keyword evidence="6" id="KW-0472">Membrane</keyword>